<evidence type="ECO:0000259" key="9">
    <source>
        <dbReference type="PROSITE" id="PS50171"/>
    </source>
</evidence>
<accession>G8XZ63</accession>
<dbReference type="InterPro" id="IPR003604">
    <property type="entry name" value="Matrin/U1-like-C_Znf_C2H2"/>
</dbReference>
<protein>
    <submittedName>
        <fullName evidence="10">Piso0_005497 protein</fullName>
    </submittedName>
</protein>
<gene>
    <name evidence="10" type="primary">Piso0_005497</name>
    <name evidence="10" type="ORF">GNLVRS01_PISO0N16381g</name>
</gene>
<evidence type="ECO:0000313" key="11">
    <source>
        <dbReference type="Proteomes" id="UP000005222"/>
    </source>
</evidence>
<dbReference type="GO" id="GO:0003723">
    <property type="term" value="F:RNA binding"/>
    <property type="evidence" value="ECO:0007669"/>
    <property type="project" value="InterPro"/>
</dbReference>
<dbReference type="SUPFAM" id="SSF57667">
    <property type="entry name" value="beta-beta-alpha zinc fingers"/>
    <property type="match status" value="1"/>
</dbReference>
<dbReference type="InterPro" id="IPR031590">
    <property type="entry name" value="PRP9_N"/>
</dbReference>
<dbReference type="OrthoDB" id="2160351at2759"/>
<dbReference type="Pfam" id="PF11931">
    <property type="entry name" value="SF3a60_Prp9_C"/>
    <property type="match status" value="1"/>
</dbReference>
<dbReference type="AlphaFoldDB" id="G8XZ63"/>
<dbReference type="eggNOG" id="KOG2636">
    <property type="taxonomic scope" value="Eukaryota"/>
</dbReference>
<dbReference type="STRING" id="559304.G8XZ63"/>
<evidence type="ECO:0000256" key="1">
    <source>
        <dbReference type="ARBA" id="ARBA00004123"/>
    </source>
</evidence>
<evidence type="ECO:0000313" key="10">
    <source>
        <dbReference type="EMBL" id="CCE86972.1"/>
    </source>
</evidence>
<evidence type="ECO:0000256" key="4">
    <source>
        <dbReference type="ARBA" id="ARBA00022771"/>
    </source>
</evidence>
<keyword evidence="7" id="KW-0175">Coiled coil</keyword>
<dbReference type="Pfam" id="PF12874">
    <property type="entry name" value="zf-met"/>
    <property type="match status" value="1"/>
</dbReference>
<name>G8XZ63_PICSO</name>
<sequence>MPFIELQRSYLEELDAIEVAISKRLERNPNLIGRHFTDNEGEIIHTKKRPYEEEILQKHELGYLIEKYKSQNQKVLANVRYRKELLSQEAEELRDGKLDMENFDMKLAEIKRDNESEERDLVDDVNQIFSMYSSIDPEEVKRPKKNKIQAKRKHIVSRATAHIALETIFSPAEGNGRYLDLKEFHERYNILTAAATNYYEYLSVFQEVPYEKINRHTENYAKYVEDLAGYLQRFYWRQNPLMPESDIEKEVEAKFRANSEQKPDTEDGKVNENGEVFCAACNKVFAKETVFKAHLSGKKHQKNAKNTDSGGGHVTKPREVGTDFGEFKIHFFAEKLRETIENSKLDIQRRETLTERERLMEIEYDQSDYTTVSGSSENSSNSSSEDDDQDESYDFKNLPVGIDGRPIPYWLYKLQGYHKSYDCEICGNITYRGRNVFSKHFGNAKHQYGLKCLGIEDDSMPLFKNITRIDEAVALWRRLKKERRKKEDEAENAIEVEDEEGNAISEKDYLDLKKQGLL</sequence>
<dbReference type="Pfam" id="PF16958">
    <property type="entry name" value="PRP9_N"/>
    <property type="match status" value="1"/>
</dbReference>
<keyword evidence="3" id="KW-0479">Metal-binding</keyword>
<dbReference type="InterPro" id="IPR024598">
    <property type="entry name" value="SF3a60/Prp9_C"/>
</dbReference>
<dbReference type="SMART" id="SM00355">
    <property type="entry name" value="ZnF_C2H2"/>
    <property type="match status" value="2"/>
</dbReference>
<dbReference type="InterPro" id="IPR031774">
    <property type="entry name" value="SF3A3_dom"/>
</dbReference>
<feature type="coiled-coil region" evidence="7">
    <location>
        <begin position="469"/>
        <end position="500"/>
    </location>
</feature>
<dbReference type="InterPro" id="IPR036236">
    <property type="entry name" value="Znf_C2H2_sf"/>
</dbReference>
<dbReference type="InterPro" id="IPR051421">
    <property type="entry name" value="RNA_Proc_DNA_Dmg_Regulator"/>
</dbReference>
<dbReference type="InParanoid" id="G8XZ63"/>
<keyword evidence="5" id="KW-0862">Zinc</keyword>
<feature type="compositionally biased region" description="Low complexity" evidence="8">
    <location>
        <begin position="373"/>
        <end position="383"/>
    </location>
</feature>
<evidence type="ECO:0000256" key="5">
    <source>
        <dbReference type="ARBA" id="ARBA00022833"/>
    </source>
</evidence>
<dbReference type="PANTHER" id="PTHR12786:SF2">
    <property type="entry name" value="SPLICING FACTOR 3A SUBUNIT 3"/>
    <property type="match status" value="1"/>
</dbReference>
<dbReference type="GO" id="GO:0008270">
    <property type="term" value="F:zinc ion binding"/>
    <property type="evidence" value="ECO:0007669"/>
    <property type="project" value="UniProtKB-KW"/>
</dbReference>
<dbReference type="PROSITE" id="PS50171">
    <property type="entry name" value="ZF_MATRIN"/>
    <property type="match status" value="1"/>
</dbReference>
<dbReference type="InterPro" id="IPR013087">
    <property type="entry name" value="Znf_C2H2_type"/>
</dbReference>
<evidence type="ECO:0000256" key="3">
    <source>
        <dbReference type="ARBA" id="ARBA00022723"/>
    </source>
</evidence>
<feature type="region of interest" description="Disordered" evidence="8">
    <location>
        <begin position="296"/>
        <end position="319"/>
    </location>
</feature>
<dbReference type="EMBL" id="FO082046">
    <property type="protein sequence ID" value="CCE86972.1"/>
    <property type="molecule type" value="Genomic_DNA"/>
</dbReference>
<dbReference type="Pfam" id="PF16837">
    <property type="entry name" value="SF3A3"/>
    <property type="match status" value="1"/>
</dbReference>
<dbReference type="FunCoup" id="G8XZ63">
    <property type="interactions" value="2074"/>
</dbReference>
<feature type="domain" description="Matrin-type" evidence="9">
    <location>
        <begin position="421"/>
        <end position="452"/>
    </location>
</feature>
<feature type="region of interest" description="Disordered" evidence="8">
    <location>
        <begin position="367"/>
        <end position="394"/>
    </location>
</feature>
<reference evidence="10 11" key="1">
    <citation type="journal article" date="2012" name="G3 (Bethesda)">
        <title>Pichia sorbitophila, an interspecies yeast hybrid reveals early steps of genome resolution following polyploidization.</title>
        <authorList>
            <person name="Leh Louis V."/>
            <person name="Despons L."/>
            <person name="Friedrich A."/>
            <person name="Martin T."/>
            <person name="Durrens P."/>
            <person name="Casaregola S."/>
            <person name="Neuveglise C."/>
            <person name="Fairhead C."/>
            <person name="Marck C."/>
            <person name="Cruz J.A."/>
            <person name="Straub M.L."/>
            <person name="Kugler V."/>
            <person name="Sacerdot C."/>
            <person name="Uzunov Z."/>
            <person name="Thierry A."/>
            <person name="Weiss S."/>
            <person name="Bleykasten C."/>
            <person name="De Montigny J."/>
            <person name="Jacques N."/>
            <person name="Jung P."/>
            <person name="Lemaire M."/>
            <person name="Mallet S."/>
            <person name="Morel G."/>
            <person name="Richard G.F."/>
            <person name="Sarkar A."/>
            <person name="Savel G."/>
            <person name="Schacherer J."/>
            <person name="Seret M.L."/>
            <person name="Talla E."/>
            <person name="Samson G."/>
            <person name="Jubin C."/>
            <person name="Poulain J."/>
            <person name="Vacherie B."/>
            <person name="Barbe V."/>
            <person name="Pelletier E."/>
            <person name="Sherman D.J."/>
            <person name="Westhof E."/>
            <person name="Weissenbach J."/>
            <person name="Baret P.V."/>
            <person name="Wincker P."/>
            <person name="Gaillardin C."/>
            <person name="Dujon B."/>
            <person name="Souciet J.L."/>
        </authorList>
    </citation>
    <scope>NUCLEOTIDE SEQUENCE [LARGE SCALE GENOMIC DNA]</scope>
    <source>
        <strain evidence="11">ATCC MYA-4447 / BCRC 22081 / CBS 7064 / NBRC 10061 / NRRL Y-12695</strain>
    </source>
</reference>
<dbReference type="OMA" id="GPKAFQK"/>
<keyword evidence="11" id="KW-1185">Reference proteome</keyword>
<comment type="similarity">
    <text evidence="2">Belongs to the SF3A3 family.</text>
</comment>
<proteinExistence type="inferred from homology"/>
<dbReference type="Proteomes" id="UP000005222">
    <property type="component" value="Chromosome N"/>
</dbReference>
<dbReference type="HOGENOM" id="CLU_027160_1_0_1"/>
<dbReference type="SMART" id="SM00451">
    <property type="entry name" value="ZnF_U1"/>
    <property type="match status" value="1"/>
</dbReference>
<dbReference type="GO" id="GO:0000398">
    <property type="term" value="P:mRNA splicing, via spliceosome"/>
    <property type="evidence" value="ECO:0007669"/>
    <property type="project" value="InterPro"/>
</dbReference>
<dbReference type="GO" id="GO:0005681">
    <property type="term" value="C:spliceosomal complex"/>
    <property type="evidence" value="ECO:0007669"/>
    <property type="project" value="InterPro"/>
</dbReference>
<organism evidence="10 11">
    <name type="scientific">Pichia sorbitophila (strain ATCC MYA-4447 / BCRC 22081 / CBS 7064 / NBRC 10061 / NRRL Y-12695)</name>
    <name type="common">Hybrid yeast</name>
    <dbReference type="NCBI Taxonomy" id="559304"/>
    <lineage>
        <taxon>Eukaryota</taxon>
        <taxon>Fungi</taxon>
        <taxon>Dikarya</taxon>
        <taxon>Ascomycota</taxon>
        <taxon>Saccharomycotina</taxon>
        <taxon>Pichiomycetes</taxon>
        <taxon>Debaryomycetaceae</taxon>
        <taxon>Millerozyma</taxon>
    </lineage>
</organism>
<dbReference type="InterPro" id="IPR000690">
    <property type="entry name" value="Matrin/U1-C_Znf_C2H2"/>
</dbReference>
<evidence type="ECO:0000256" key="7">
    <source>
        <dbReference type="SAM" id="Coils"/>
    </source>
</evidence>
<evidence type="ECO:0000256" key="6">
    <source>
        <dbReference type="ARBA" id="ARBA00023242"/>
    </source>
</evidence>
<dbReference type="Gene3D" id="3.30.160.60">
    <property type="entry name" value="Classic Zinc Finger"/>
    <property type="match status" value="1"/>
</dbReference>
<keyword evidence="6" id="KW-0539">Nucleus</keyword>
<comment type="subcellular location">
    <subcellularLocation>
        <location evidence="1">Nucleus</location>
    </subcellularLocation>
</comment>
<evidence type="ECO:0000256" key="2">
    <source>
        <dbReference type="ARBA" id="ARBA00008776"/>
    </source>
</evidence>
<dbReference type="PROSITE" id="PS00028">
    <property type="entry name" value="ZINC_FINGER_C2H2_1"/>
    <property type="match status" value="1"/>
</dbReference>
<keyword evidence="4" id="KW-0863">Zinc-finger</keyword>
<evidence type="ECO:0000256" key="8">
    <source>
        <dbReference type="SAM" id="MobiDB-lite"/>
    </source>
</evidence>
<dbReference type="PANTHER" id="PTHR12786">
    <property type="entry name" value="SPLICING FACTOR SF3A-RELATED"/>
    <property type="match status" value="1"/>
</dbReference>